<evidence type="ECO:0000256" key="11">
    <source>
        <dbReference type="RuleBase" id="RU003656"/>
    </source>
</evidence>
<dbReference type="RefSeq" id="WP_110375059.1">
    <property type="nucleotide sequence ID" value="NZ_CAKNFM010000006.1"/>
</dbReference>
<keyword evidence="4 10" id="KW-0813">Transport</keyword>
<keyword evidence="7 10" id="KW-0472">Membrane</keyword>
<evidence type="ECO:0000256" key="1">
    <source>
        <dbReference type="ARBA" id="ARBA00003543"/>
    </source>
</evidence>
<evidence type="ECO:0000256" key="9">
    <source>
        <dbReference type="ARBA" id="ARBA00023310"/>
    </source>
</evidence>
<dbReference type="EMBL" id="QJJK01000005">
    <property type="protein sequence ID" value="PXW59021.1"/>
    <property type="molecule type" value="Genomic_DNA"/>
</dbReference>
<comment type="caution">
    <text evidence="13">The sequence shown here is derived from an EMBL/GenBank/DDBJ whole genome shotgun (WGS) entry which is preliminary data.</text>
</comment>
<dbReference type="Proteomes" id="UP000248021">
    <property type="component" value="Unassembled WGS sequence"/>
</dbReference>
<dbReference type="HAMAP" id="MF_00530">
    <property type="entry name" value="ATP_synth_epsil_bac"/>
    <property type="match status" value="1"/>
</dbReference>
<dbReference type="CDD" id="cd12152">
    <property type="entry name" value="F1-ATPase_delta"/>
    <property type="match status" value="1"/>
</dbReference>
<protein>
    <recommendedName>
        <fullName evidence="10">ATP synthase epsilon chain</fullName>
    </recommendedName>
    <alternativeName>
        <fullName evidence="10">ATP synthase F1 sector epsilon subunit</fullName>
    </alternativeName>
    <alternativeName>
        <fullName evidence="10">F-ATPase epsilon subunit</fullName>
    </alternativeName>
</protein>
<reference evidence="13 14" key="1">
    <citation type="submission" date="2018-05" db="EMBL/GenBank/DDBJ databases">
        <title>Genomic Encyclopedia of Type Strains, Phase IV (KMG-IV): sequencing the most valuable type-strain genomes for metagenomic binning, comparative biology and taxonomic classification.</title>
        <authorList>
            <person name="Goeker M."/>
        </authorList>
    </citation>
    <scope>NUCLEOTIDE SEQUENCE [LARGE SCALE GENOMIC DNA]</scope>
    <source>
        <strain evidence="13 14">DSM 6462</strain>
    </source>
</reference>
<evidence type="ECO:0000256" key="3">
    <source>
        <dbReference type="ARBA" id="ARBA00005712"/>
    </source>
</evidence>
<dbReference type="GO" id="GO:0005524">
    <property type="term" value="F:ATP binding"/>
    <property type="evidence" value="ECO:0007669"/>
    <property type="project" value="UniProtKB-UniRule"/>
</dbReference>
<dbReference type="InterPro" id="IPR020546">
    <property type="entry name" value="ATP_synth_F1_dsu/esu_N"/>
</dbReference>
<dbReference type="InterPro" id="IPR001469">
    <property type="entry name" value="ATP_synth_F1_dsu/esu"/>
</dbReference>
<organism evidence="13 14">
    <name type="scientific">Chelatococcus asaccharovorans</name>
    <dbReference type="NCBI Taxonomy" id="28210"/>
    <lineage>
        <taxon>Bacteria</taxon>
        <taxon>Pseudomonadati</taxon>
        <taxon>Pseudomonadota</taxon>
        <taxon>Alphaproteobacteria</taxon>
        <taxon>Hyphomicrobiales</taxon>
        <taxon>Chelatococcaceae</taxon>
        <taxon>Chelatococcus</taxon>
    </lineage>
</organism>
<dbReference type="NCBIfam" id="TIGR01216">
    <property type="entry name" value="ATP_synt_epsi"/>
    <property type="match status" value="1"/>
</dbReference>
<evidence type="ECO:0000313" key="14">
    <source>
        <dbReference type="Proteomes" id="UP000248021"/>
    </source>
</evidence>
<dbReference type="Pfam" id="PF02823">
    <property type="entry name" value="ATP-synt_DE_N"/>
    <property type="match status" value="1"/>
</dbReference>
<feature type="domain" description="ATP synthase F1 complex delta/epsilon subunit N-terminal" evidence="12">
    <location>
        <begin position="6"/>
        <end position="83"/>
    </location>
</feature>
<comment type="subunit">
    <text evidence="10 11">F-type ATPases have 2 components, CF(1) - the catalytic core - and CF(0) - the membrane proton channel. CF(1) has five subunits: alpha(3), beta(3), gamma(1), delta(1), epsilon(1). CF(0) has three main subunits: a, b and c.</text>
</comment>
<comment type="similarity">
    <text evidence="3 10 11">Belongs to the ATPase epsilon chain family.</text>
</comment>
<evidence type="ECO:0000256" key="7">
    <source>
        <dbReference type="ARBA" id="ARBA00023136"/>
    </source>
</evidence>
<keyword evidence="9 10" id="KW-0066">ATP synthesis</keyword>
<proteinExistence type="inferred from homology"/>
<evidence type="ECO:0000256" key="6">
    <source>
        <dbReference type="ARBA" id="ARBA00023065"/>
    </source>
</evidence>
<evidence type="ECO:0000256" key="2">
    <source>
        <dbReference type="ARBA" id="ARBA00004184"/>
    </source>
</evidence>
<evidence type="ECO:0000256" key="10">
    <source>
        <dbReference type="HAMAP-Rule" id="MF_00530"/>
    </source>
</evidence>
<keyword evidence="5 10" id="KW-0375">Hydrogen ion transport</keyword>
<keyword evidence="8 10" id="KW-0139">CF(1)</keyword>
<dbReference type="InterPro" id="IPR036771">
    <property type="entry name" value="ATPsynth_dsu/esu_N"/>
</dbReference>
<evidence type="ECO:0000256" key="8">
    <source>
        <dbReference type="ARBA" id="ARBA00023196"/>
    </source>
</evidence>
<dbReference type="PANTHER" id="PTHR13822">
    <property type="entry name" value="ATP SYNTHASE DELTA/EPSILON CHAIN"/>
    <property type="match status" value="1"/>
</dbReference>
<keyword evidence="6 10" id="KW-0406">Ion transport</keyword>
<evidence type="ECO:0000256" key="5">
    <source>
        <dbReference type="ARBA" id="ARBA00022781"/>
    </source>
</evidence>
<comment type="subcellular location">
    <subcellularLocation>
        <location evidence="10">Cell membrane</location>
        <topology evidence="10">Peripheral membrane protein</topology>
    </subcellularLocation>
    <subcellularLocation>
        <location evidence="2">Endomembrane system</location>
        <topology evidence="2">Peripheral membrane protein</topology>
    </subcellularLocation>
</comment>
<dbReference type="GO" id="GO:0012505">
    <property type="term" value="C:endomembrane system"/>
    <property type="evidence" value="ECO:0007669"/>
    <property type="project" value="UniProtKB-SubCell"/>
</dbReference>
<gene>
    <name evidence="10" type="primary">atpC</name>
    <name evidence="13" type="ORF">C7450_105370</name>
</gene>
<sequence>MATVPLELVAPERLLFSGDVASVILPSVAGEMQVMPGHAPVIAVLEPGIITIDSGAGSSQRLFVRGGLAEIRPDNISILADYAVPVAELSPEVLDVEITSVETLVASATSDAGRMAASTRLMRLTELRMQVLR</sequence>
<keyword evidence="10" id="KW-1003">Cell membrane</keyword>
<dbReference type="Gene3D" id="2.60.15.10">
    <property type="entry name" value="F0F1 ATP synthase delta/epsilon subunit, N-terminal"/>
    <property type="match status" value="1"/>
</dbReference>
<name>A0A2V3U732_9HYPH</name>
<evidence type="ECO:0000313" key="13">
    <source>
        <dbReference type="EMBL" id="PXW59021.1"/>
    </source>
</evidence>
<keyword evidence="14" id="KW-1185">Reference proteome</keyword>
<dbReference type="GO" id="GO:0005886">
    <property type="term" value="C:plasma membrane"/>
    <property type="evidence" value="ECO:0007669"/>
    <property type="project" value="UniProtKB-SubCell"/>
</dbReference>
<dbReference type="GO" id="GO:0045259">
    <property type="term" value="C:proton-transporting ATP synthase complex"/>
    <property type="evidence" value="ECO:0007669"/>
    <property type="project" value="UniProtKB-KW"/>
</dbReference>
<comment type="function">
    <text evidence="1 10">Produces ATP from ADP in the presence of a proton gradient across the membrane.</text>
</comment>
<dbReference type="SUPFAM" id="SSF51344">
    <property type="entry name" value="Epsilon subunit of F1F0-ATP synthase N-terminal domain"/>
    <property type="match status" value="1"/>
</dbReference>
<dbReference type="AlphaFoldDB" id="A0A2V3U732"/>
<dbReference type="GO" id="GO:0046933">
    <property type="term" value="F:proton-transporting ATP synthase activity, rotational mechanism"/>
    <property type="evidence" value="ECO:0007669"/>
    <property type="project" value="UniProtKB-UniRule"/>
</dbReference>
<dbReference type="OrthoDB" id="9799969at2"/>
<dbReference type="PANTHER" id="PTHR13822:SF10">
    <property type="entry name" value="ATP SYNTHASE EPSILON CHAIN, CHLOROPLASTIC"/>
    <property type="match status" value="1"/>
</dbReference>
<evidence type="ECO:0000256" key="4">
    <source>
        <dbReference type="ARBA" id="ARBA00022448"/>
    </source>
</evidence>
<evidence type="ECO:0000259" key="12">
    <source>
        <dbReference type="Pfam" id="PF02823"/>
    </source>
</evidence>
<accession>A0A2V3U732</accession>